<dbReference type="SUPFAM" id="SSF54593">
    <property type="entry name" value="Glyoxalase/Bleomycin resistance protein/Dihydroxybiphenyl dioxygenase"/>
    <property type="match status" value="1"/>
</dbReference>
<protein>
    <submittedName>
        <fullName evidence="3">VOC family protein</fullName>
    </submittedName>
</protein>
<evidence type="ECO:0000259" key="2">
    <source>
        <dbReference type="Pfam" id="PF00903"/>
    </source>
</evidence>
<name>A0ABX9INF0_9FLAO</name>
<sequence>MNADTIKFNRLIPELLVTDIGNSKKFYMEQLGFILEYEREEDCFALISYEGAQLMLEQDSSDSWLTDQLVFPRGRGINFQIEVNCLDDIIDKIETNKLAYFREPKEIWYRINTMEEGVKELLIQDSDGYLLRFQQYLGERKVSQ</sequence>
<dbReference type="Gene3D" id="3.10.180.10">
    <property type="entry name" value="2,3-Dihydroxybiphenyl 1,2-Dioxygenase, domain 1"/>
    <property type="match status" value="1"/>
</dbReference>
<keyword evidence="4" id="KW-1185">Reference proteome</keyword>
<organism evidence="3 4">
    <name type="scientific">Chryseobacterium rhizosphaerae</name>
    <dbReference type="NCBI Taxonomy" id="395937"/>
    <lineage>
        <taxon>Bacteria</taxon>
        <taxon>Pseudomonadati</taxon>
        <taxon>Bacteroidota</taxon>
        <taxon>Flavobacteriia</taxon>
        <taxon>Flavobacteriales</taxon>
        <taxon>Weeksellaceae</taxon>
        <taxon>Chryseobacterium group</taxon>
        <taxon>Chryseobacterium</taxon>
    </lineage>
</organism>
<dbReference type="Proteomes" id="UP000256491">
    <property type="component" value="Unassembled WGS sequence"/>
</dbReference>
<comment type="caution">
    <text evidence="3">The sequence shown here is derived from an EMBL/GenBank/DDBJ whole genome shotgun (WGS) entry which is preliminary data.</text>
</comment>
<proteinExistence type="predicted"/>
<evidence type="ECO:0000313" key="4">
    <source>
        <dbReference type="Proteomes" id="UP000256491"/>
    </source>
</evidence>
<dbReference type="RefSeq" id="WP_115917570.1">
    <property type="nucleotide sequence ID" value="NZ_BJYH01000005.1"/>
</dbReference>
<dbReference type="EMBL" id="QNUF01000005">
    <property type="protein sequence ID" value="REC77078.1"/>
    <property type="molecule type" value="Genomic_DNA"/>
</dbReference>
<feature type="domain" description="Glyoxalase/fosfomycin resistance/dioxygenase" evidence="2">
    <location>
        <begin position="15"/>
        <end position="133"/>
    </location>
</feature>
<reference evidence="3 4" key="1">
    <citation type="journal article" date="2010" name="Syst. Appl. Microbiol.">
        <title>Four new species of Chryseobacterium from the rhizosphere of coastal sand dune plants, Chryseobacterium elymi sp. nov., Chryseobacterium hagamense sp. nov., Chryseobacterium lathyri sp. nov. and Chryseobacterium rhizosphaerae sp. nov.</title>
        <authorList>
            <person name="Cho S.H."/>
            <person name="Lee K.S."/>
            <person name="Shin D.S."/>
            <person name="Han J.H."/>
            <person name="Park K.S."/>
            <person name="Lee C.H."/>
            <person name="Park K.H."/>
            <person name="Kim S.B."/>
        </authorList>
    </citation>
    <scope>NUCLEOTIDE SEQUENCE [LARGE SCALE GENOMIC DNA]</scope>
    <source>
        <strain evidence="3 4">KCTC 22548</strain>
    </source>
</reference>
<dbReference type="Pfam" id="PF00903">
    <property type="entry name" value="Glyoxalase"/>
    <property type="match status" value="1"/>
</dbReference>
<keyword evidence="1" id="KW-0046">Antibiotic resistance</keyword>
<dbReference type="CDD" id="cd08349">
    <property type="entry name" value="BLMA_like"/>
    <property type="match status" value="1"/>
</dbReference>
<dbReference type="InterPro" id="IPR029068">
    <property type="entry name" value="Glyas_Bleomycin-R_OHBP_Dase"/>
</dbReference>
<gene>
    <name evidence="3" type="ORF">DRF57_06270</name>
</gene>
<dbReference type="InterPro" id="IPR000335">
    <property type="entry name" value="Bleomycin-R"/>
</dbReference>
<evidence type="ECO:0000313" key="3">
    <source>
        <dbReference type="EMBL" id="REC77078.1"/>
    </source>
</evidence>
<evidence type="ECO:0000256" key="1">
    <source>
        <dbReference type="ARBA" id="ARBA00023251"/>
    </source>
</evidence>
<accession>A0ABX9INF0</accession>
<dbReference type="InterPro" id="IPR004360">
    <property type="entry name" value="Glyas_Fos-R_dOase_dom"/>
</dbReference>